<dbReference type="InterPro" id="IPR015943">
    <property type="entry name" value="WD40/YVTN_repeat-like_dom_sf"/>
</dbReference>
<sequence length="307" mass="33356">MDPLNLATKDLAFTAYQVAWVPSSSRICAVGATGRSTGKLAIYDLDGQVLGLTSETETSTPFRCCTFGASDSTRPVATGDFNGGLEVWDTQRLDMAVDSNPKAHDSIIHSMDGQGTEWVTGSRDGCVKVWDRRQITSAVATLKSSQHHEVWAVAFGGTAQRLVAIGYDHGVVRLYDLSAATYLWETDLGDGVCSLDFNDTSFLLASTLTGGYTIDLSNGKLTKLNLPTDTTQWSIQHVPHTKDRFTIASGDGKISVWDTLAQPLGSTKLTNHPIISHEWHPTKRGLFVCSAFDQTIRLGCIENLLLE</sequence>
<evidence type="ECO:0000256" key="1">
    <source>
        <dbReference type="ARBA" id="ARBA00022574"/>
    </source>
</evidence>
<evidence type="ECO:0000256" key="2">
    <source>
        <dbReference type="ARBA" id="ARBA00022737"/>
    </source>
</evidence>
<dbReference type="InterPro" id="IPR001680">
    <property type="entry name" value="WD40_rpt"/>
</dbReference>
<dbReference type="Pfam" id="PF00400">
    <property type="entry name" value="WD40"/>
    <property type="match status" value="1"/>
</dbReference>
<evidence type="ECO:0000313" key="4">
    <source>
        <dbReference type="Proteomes" id="UP000078561"/>
    </source>
</evidence>
<dbReference type="AlphaFoldDB" id="A0A163ITN6"/>
<gene>
    <name evidence="3" type="primary">ABSGL_00573.1 scaffold 832</name>
</gene>
<keyword evidence="1" id="KW-0853">WD repeat</keyword>
<keyword evidence="4" id="KW-1185">Reference proteome</keyword>
<name>A0A163ITN6_ABSGL</name>
<dbReference type="EMBL" id="LT550270">
    <property type="protein sequence ID" value="SAL95255.1"/>
    <property type="molecule type" value="Genomic_DNA"/>
</dbReference>
<dbReference type="PANTHER" id="PTHR10971">
    <property type="entry name" value="MRNA EXPORT FACTOR AND BUB3"/>
    <property type="match status" value="1"/>
</dbReference>
<proteinExistence type="predicted"/>
<dbReference type="STRING" id="4829.A0A163ITN6"/>
<accession>A0A163ITN6</accession>
<dbReference type="InParanoid" id="A0A163ITN6"/>
<evidence type="ECO:0000313" key="3">
    <source>
        <dbReference type="EMBL" id="SAL95255.1"/>
    </source>
</evidence>
<reference evidence="3" key="1">
    <citation type="submission" date="2016-04" db="EMBL/GenBank/DDBJ databases">
        <authorList>
            <person name="Evans L.H."/>
            <person name="Alamgir A."/>
            <person name="Owens N."/>
            <person name="Weber N.D."/>
            <person name="Virtaneva K."/>
            <person name="Barbian K."/>
            <person name="Babar A."/>
            <person name="Rosenke K."/>
        </authorList>
    </citation>
    <scope>NUCLEOTIDE SEQUENCE [LARGE SCALE GENOMIC DNA]</scope>
    <source>
        <strain evidence="3">CBS 101.48</strain>
    </source>
</reference>
<dbReference type="InterPro" id="IPR036322">
    <property type="entry name" value="WD40_repeat_dom_sf"/>
</dbReference>
<dbReference type="Proteomes" id="UP000078561">
    <property type="component" value="Unassembled WGS sequence"/>
</dbReference>
<dbReference type="OMA" id="CLWKYNY"/>
<dbReference type="Gene3D" id="2.130.10.10">
    <property type="entry name" value="YVTN repeat-like/Quinoprotein amine dehydrogenase"/>
    <property type="match status" value="1"/>
</dbReference>
<dbReference type="OrthoDB" id="427795at2759"/>
<dbReference type="SUPFAM" id="SSF50978">
    <property type="entry name" value="WD40 repeat-like"/>
    <property type="match status" value="1"/>
</dbReference>
<protein>
    <submittedName>
        <fullName evidence="3">Uncharacterized protein</fullName>
    </submittedName>
</protein>
<dbReference type="SMART" id="SM00320">
    <property type="entry name" value="WD40"/>
    <property type="match status" value="4"/>
</dbReference>
<keyword evidence="2" id="KW-0677">Repeat</keyword>
<organism evidence="3">
    <name type="scientific">Absidia glauca</name>
    <name type="common">Pin mould</name>
    <dbReference type="NCBI Taxonomy" id="4829"/>
    <lineage>
        <taxon>Eukaryota</taxon>
        <taxon>Fungi</taxon>
        <taxon>Fungi incertae sedis</taxon>
        <taxon>Mucoromycota</taxon>
        <taxon>Mucoromycotina</taxon>
        <taxon>Mucoromycetes</taxon>
        <taxon>Mucorales</taxon>
        <taxon>Cunninghamellaceae</taxon>
        <taxon>Absidia</taxon>
    </lineage>
</organism>